<name>A0A7R8H7K5_LEPSM</name>
<feature type="region of interest" description="Disordered" evidence="5">
    <location>
        <begin position="475"/>
        <end position="494"/>
    </location>
</feature>
<comment type="similarity">
    <text evidence="2">Belongs to the ATG13 family. Metazoan subfamily.</text>
</comment>
<feature type="coiled-coil region" evidence="4">
    <location>
        <begin position="22"/>
        <end position="119"/>
    </location>
</feature>
<dbReference type="GO" id="GO:0034727">
    <property type="term" value="P:piecemeal microautophagy of the nucleus"/>
    <property type="evidence" value="ECO:0007669"/>
    <property type="project" value="TreeGrafter"/>
</dbReference>
<dbReference type="PANTHER" id="PTHR13430">
    <property type="match status" value="1"/>
</dbReference>
<evidence type="ECO:0000256" key="3">
    <source>
        <dbReference type="ARBA" id="ARBA00023006"/>
    </source>
</evidence>
<dbReference type="PROSITE" id="PS51419">
    <property type="entry name" value="RAB"/>
    <property type="match status" value="1"/>
</dbReference>
<keyword evidence="4" id="KW-0175">Coiled coil</keyword>
<dbReference type="GO" id="GO:0005525">
    <property type="term" value="F:GTP binding"/>
    <property type="evidence" value="ECO:0007669"/>
    <property type="project" value="InterPro"/>
</dbReference>
<dbReference type="GO" id="GO:0005829">
    <property type="term" value="C:cytosol"/>
    <property type="evidence" value="ECO:0007669"/>
    <property type="project" value="TreeGrafter"/>
</dbReference>
<feature type="compositionally biased region" description="Polar residues" evidence="5">
    <location>
        <begin position="502"/>
        <end position="521"/>
    </location>
</feature>
<dbReference type="InterPro" id="IPR001806">
    <property type="entry name" value="Small_GTPase"/>
</dbReference>
<reference evidence="6" key="1">
    <citation type="submission" date="2021-02" db="EMBL/GenBank/DDBJ databases">
        <authorList>
            <person name="Bekaert M."/>
        </authorList>
    </citation>
    <scope>NUCLEOTIDE SEQUENCE</scope>
    <source>
        <strain evidence="6">IoA-00</strain>
    </source>
</reference>
<dbReference type="GO" id="GO:0034497">
    <property type="term" value="P:protein localization to phagophore assembly site"/>
    <property type="evidence" value="ECO:0007669"/>
    <property type="project" value="TreeGrafter"/>
</dbReference>
<feature type="region of interest" description="Disordered" evidence="5">
    <location>
        <begin position="502"/>
        <end position="524"/>
    </location>
</feature>
<comment type="subcellular location">
    <subcellularLocation>
        <location evidence="1">Preautophagosomal structure</location>
    </subcellularLocation>
</comment>
<dbReference type="AlphaFoldDB" id="A0A7R8H7K5"/>
<dbReference type="Gene3D" id="3.40.50.300">
    <property type="entry name" value="P-loop containing nucleotide triphosphate hydrolases"/>
    <property type="match status" value="1"/>
</dbReference>
<evidence type="ECO:0000313" key="6">
    <source>
        <dbReference type="EMBL" id="CAF2920324.1"/>
    </source>
</evidence>
<dbReference type="Proteomes" id="UP000675881">
    <property type="component" value="Chromosome 4"/>
</dbReference>
<evidence type="ECO:0000313" key="7">
    <source>
        <dbReference type="Proteomes" id="UP000675881"/>
    </source>
</evidence>
<dbReference type="OrthoDB" id="63533at2759"/>
<dbReference type="GO" id="GO:0000407">
    <property type="term" value="C:phagophore assembly site"/>
    <property type="evidence" value="ECO:0007669"/>
    <property type="project" value="UniProtKB-SubCell"/>
</dbReference>
<dbReference type="SUPFAM" id="SSF52540">
    <property type="entry name" value="P-loop containing nucleoside triphosphate hydrolases"/>
    <property type="match status" value="1"/>
</dbReference>
<evidence type="ECO:0000256" key="5">
    <source>
        <dbReference type="SAM" id="MobiDB-lite"/>
    </source>
</evidence>
<dbReference type="GO" id="GO:0000423">
    <property type="term" value="P:mitophagy"/>
    <property type="evidence" value="ECO:0007669"/>
    <property type="project" value="TreeGrafter"/>
</dbReference>
<keyword evidence="7" id="KW-1185">Reference proteome</keyword>
<dbReference type="InterPro" id="IPR040182">
    <property type="entry name" value="ATG13"/>
</dbReference>
<dbReference type="PRINTS" id="PR00449">
    <property type="entry name" value="RASTRNSFRMNG"/>
</dbReference>
<evidence type="ECO:0000256" key="4">
    <source>
        <dbReference type="SAM" id="Coils"/>
    </source>
</evidence>
<accession>A0A7R8H7K5</accession>
<dbReference type="PANTHER" id="PTHR13430:SF4">
    <property type="entry name" value="AUTOPHAGY-RELATED PROTEIN 13"/>
    <property type="match status" value="1"/>
</dbReference>
<gene>
    <name evidence="6" type="ORF">LSAA_8254</name>
</gene>
<evidence type="ECO:0000256" key="1">
    <source>
        <dbReference type="ARBA" id="ARBA00004329"/>
    </source>
</evidence>
<dbReference type="EMBL" id="HG994583">
    <property type="protein sequence ID" value="CAF2920324.1"/>
    <property type="molecule type" value="Genomic_DNA"/>
</dbReference>
<keyword evidence="3" id="KW-0072">Autophagy</keyword>
<organism evidence="6 7">
    <name type="scientific">Lepeophtheirus salmonis</name>
    <name type="common">Salmon louse</name>
    <name type="synonym">Caligus salmonis</name>
    <dbReference type="NCBI Taxonomy" id="72036"/>
    <lineage>
        <taxon>Eukaryota</taxon>
        <taxon>Metazoa</taxon>
        <taxon>Ecdysozoa</taxon>
        <taxon>Arthropoda</taxon>
        <taxon>Crustacea</taxon>
        <taxon>Multicrustacea</taxon>
        <taxon>Hexanauplia</taxon>
        <taxon>Copepoda</taxon>
        <taxon>Siphonostomatoida</taxon>
        <taxon>Caligidae</taxon>
        <taxon>Lepeophtheirus</taxon>
    </lineage>
</organism>
<dbReference type="InterPro" id="IPR036570">
    <property type="entry name" value="HORMA_dom_sf"/>
</dbReference>
<protein>
    <submittedName>
        <fullName evidence="6">KIF3B</fullName>
    </submittedName>
</protein>
<dbReference type="GO" id="GO:1990316">
    <property type="term" value="C:Atg1/ULK1 kinase complex"/>
    <property type="evidence" value="ECO:0007669"/>
    <property type="project" value="TreeGrafter"/>
</dbReference>
<dbReference type="Gene3D" id="3.30.900.10">
    <property type="entry name" value="HORMA domain"/>
    <property type="match status" value="1"/>
</dbReference>
<dbReference type="Pfam" id="PF00071">
    <property type="entry name" value="Ras"/>
    <property type="match status" value="1"/>
</dbReference>
<evidence type="ECO:0000256" key="2">
    <source>
        <dbReference type="ARBA" id="ARBA00007341"/>
    </source>
</evidence>
<dbReference type="GO" id="GO:0003924">
    <property type="term" value="F:GTPase activity"/>
    <property type="evidence" value="ECO:0007669"/>
    <property type="project" value="InterPro"/>
</dbReference>
<dbReference type="InterPro" id="IPR027417">
    <property type="entry name" value="P-loop_NTPase"/>
</dbReference>
<feature type="region of interest" description="Disordered" evidence="5">
    <location>
        <begin position="555"/>
        <end position="607"/>
    </location>
</feature>
<proteinExistence type="inferred from homology"/>
<sequence>MVNKIKAMESKLIKGDGSCNMIEKTNQQQRVLEQQKTDLYERKRLERLTAQELEATEEQGEVLENSYSSLQNEVESKTRKLKKMFLRLQTLKQDIVDVTEEYNRDRRDLEQNQQELLKELKLKHLMIENFISGDEKRKILSRAQFDDEENTWFLVCGNGGTLSSSTTSDCSNISLVSSTCSSVITKRPVSSHQSRQLDGFRRTTRDYEGPQVAPRVQAVLDAAMLNVEPDIELDVGRLNNTHSVRGSIKQRFNGNTNNIGKNAGCSMNPAKNYPSSRGLHIHASYDCQGVVMAVACSPSPSPTPALLPSDQRDHEKFARHFFFKSAQIIVQSRLGEKASCLSQPSPSSSSAWFNLAIKDIPEIALESKKVYSVKSPGSHTIEISLKTTEGDSMILETWCVAMNNENRNTKLNNVAYNHLGQGYQSCFIGQVSNPVGSVSIKVDYRTNMTITPSNASSISSNLMFVKSDHFDLATNTTKKSKSSDDSSAITSDESQEAFRLFSSDSPHCQQQPPTSTSNTEENCNDESYKRSKFKCGAFARSPKAFQDFEEDENDPLFNFLPQETDGVKPHETLASSSVDPEQDPPSPKSSYGDKKTTRAKGHPATAVPSKSEFGIFFKDRPDIALGLDPEEKPLDNIEGQILTFEKSLEKYDEMIKALDCLTREKEQKNRQLRRKYSVYFCVVEMSSTGRPGGGGASSGGGRICQFKLVLLGESAVGKSSLVLRFVKGQFHEFQESTIGAAFLTQTICLDDTTV</sequence>